<sequence>MKTPWFVGRAWPGGVLERCAPYARAPARRIGAPPPPHAGAAVCIPAECIACARRAAFRRGRCGPRAVSGGGQRAPRADAARCLGV</sequence>
<proteinExistence type="predicted"/>
<gene>
    <name evidence="1" type="ORF">BURPS1710A_3760</name>
</gene>
<protein>
    <submittedName>
        <fullName evidence="1">Uncharacterized protein</fullName>
    </submittedName>
</protein>
<organism evidence="1">
    <name type="scientific">Burkholderia pseudomallei 1710a</name>
    <dbReference type="NCBI Taxonomy" id="320371"/>
    <lineage>
        <taxon>Bacteria</taxon>
        <taxon>Pseudomonadati</taxon>
        <taxon>Pseudomonadota</taxon>
        <taxon>Betaproteobacteria</taxon>
        <taxon>Burkholderiales</taxon>
        <taxon>Burkholderiaceae</taxon>
        <taxon>Burkholderia</taxon>
        <taxon>pseudomallei group</taxon>
    </lineage>
</organism>
<reference evidence="1" key="1">
    <citation type="submission" date="2009-05" db="EMBL/GenBank/DDBJ databases">
        <authorList>
            <person name="Harkins D.M."/>
            <person name="DeShazer D."/>
            <person name="Woods D.E."/>
            <person name="Brinkac L.M."/>
            <person name="Brown K.A."/>
            <person name="Hung G.C."/>
            <person name="Tuanyok A."/>
            <person name="Zhang B."/>
            <person name="Nierman W.C."/>
        </authorList>
    </citation>
    <scope>NUCLEOTIDE SEQUENCE [LARGE SCALE GENOMIC DNA]</scope>
    <source>
        <strain evidence="1">1710a</strain>
    </source>
</reference>
<dbReference type="EMBL" id="CM000832">
    <property type="protein sequence ID" value="EET09509.1"/>
    <property type="molecule type" value="Genomic_DNA"/>
</dbReference>
<accession>A0A0E1WAT3</accession>
<name>A0A0E1WAT3_BURPE</name>
<dbReference type="AlphaFoldDB" id="A0A0E1WAT3"/>
<dbReference type="Proteomes" id="UP000001812">
    <property type="component" value="Chromosome I"/>
</dbReference>
<evidence type="ECO:0000313" key="1">
    <source>
        <dbReference type="EMBL" id="EET09509.1"/>
    </source>
</evidence>
<dbReference type="HOGENOM" id="CLU_2615214_0_0_4"/>